<feature type="transmembrane region" description="Helical" evidence="1">
    <location>
        <begin position="6"/>
        <end position="24"/>
    </location>
</feature>
<organism evidence="4">
    <name type="scientific">Escherichia coli</name>
    <dbReference type="NCBI Taxonomy" id="562"/>
    <lineage>
        <taxon>Bacteria</taxon>
        <taxon>Pseudomonadati</taxon>
        <taxon>Pseudomonadota</taxon>
        <taxon>Gammaproteobacteria</taxon>
        <taxon>Enterobacterales</taxon>
        <taxon>Enterobacteriaceae</taxon>
        <taxon>Escherichia</taxon>
    </lineage>
</organism>
<feature type="transmembrane region" description="Helical" evidence="1">
    <location>
        <begin position="296"/>
        <end position="318"/>
    </location>
</feature>
<dbReference type="GO" id="GO:0016747">
    <property type="term" value="F:acyltransferase activity, transferring groups other than amino-acyl groups"/>
    <property type="evidence" value="ECO:0007669"/>
    <property type="project" value="InterPro"/>
</dbReference>
<dbReference type="InterPro" id="IPR002656">
    <property type="entry name" value="Acyl_transf_3_dom"/>
</dbReference>
<keyword evidence="1" id="KW-0812">Transmembrane</keyword>
<keyword evidence="4" id="KW-0012">Acyltransferase</keyword>
<dbReference type="InterPro" id="IPR050879">
    <property type="entry name" value="Acyltransferase_3"/>
</dbReference>
<feature type="transmembrane region" description="Helical" evidence="1">
    <location>
        <begin position="262"/>
        <end position="284"/>
    </location>
</feature>
<evidence type="ECO:0000313" key="4">
    <source>
        <dbReference type="EMBL" id="MSJ16119.1"/>
    </source>
</evidence>
<dbReference type="EMBL" id="WKUE01000067">
    <property type="protein sequence ID" value="MSI71770.1"/>
    <property type="molecule type" value="Genomic_DNA"/>
</dbReference>
<gene>
    <name evidence="4" type="ORF">GKF20_21140</name>
    <name evidence="3" type="ORF">GKF66_23845</name>
</gene>
<dbReference type="PANTHER" id="PTHR23028:SF53">
    <property type="entry name" value="ACYL_TRANSF_3 DOMAIN-CONTAINING PROTEIN"/>
    <property type="match status" value="1"/>
</dbReference>
<dbReference type="PANTHER" id="PTHR23028">
    <property type="entry name" value="ACETYLTRANSFERASE"/>
    <property type="match status" value="1"/>
</dbReference>
<dbReference type="AlphaFoldDB" id="A0A6C9JTM2"/>
<dbReference type="GO" id="GO:0009103">
    <property type="term" value="P:lipopolysaccharide biosynthetic process"/>
    <property type="evidence" value="ECO:0007669"/>
    <property type="project" value="TreeGrafter"/>
</dbReference>
<feature type="transmembrane region" description="Helical" evidence="1">
    <location>
        <begin position="233"/>
        <end position="250"/>
    </location>
</feature>
<sequence length="330" mass="38257">MDGVTILRFIAAFYVFIFHINMRVPVNFGELINKTISNGVIGMSIFFMLSGFVLTYNYYGSLSNNYFRKRIARIFPAYLFCGLLTLPFLLSSDANFLKMIASIFLFVTGMQSWIYQTFDFWNFSGTWSISVELFFYALFPFLIKNINKNNVIYVLLFSYLSSALLIPLSDIIQGPVVWSVYYATPIYRLPEFVVGVCIAILFLNGYRVNHYTWLLSILLFLYATTQQNNNSMGVNYLTIPAISIMLLHLAKINIKNNIVNRAIIYFGDISYSFYLMQLPILYYLDHNKNSFVLNYGLFSWLVLFVINTAMASLSYHFLEKNDKIRKIITS</sequence>
<reference evidence="4 5" key="1">
    <citation type="journal article" date="2019" name="Nat. Med.">
        <title>A library of human gut bacterial isolates paired with longitudinal multiomics data enables mechanistic microbiome research.</title>
        <authorList>
            <person name="Poyet M."/>
            <person name="Groussin M."/>
            <person name="Gibbons S.M."/>
            <person name="Avila-Pacheco J."/>
            <person name="Jiang X."/>
            <person name="Kearney S.M."/>
            <person name="Perrotta A.R."/>
            <person name="Berdy B."/>
            <person name="Zhao S."/>
            <person name="Lieberman T.D."/>
            <person name="Swanson P.K."/>
            <person name="Smith M."/>
            <person name="Roesemann S."/>
            <person name="Alexander J.E."/>
            <person name="Rich S.A."/>
            <person name="Livny J."/>
            <person name="Vlamakis H."/>
            <person name="Clish C."/>
            <person name="Bullock K."/>
            <person name="Deik A."/>
            <person name="Scott J."/>
            <person name="Pierce K.A."/>
            <person name="Xavier R.J."/>
            <person name="Alm E.J."/>
        </authorList>
    </citation>
    <scope>NUCLEOTIDE SEQUENCE</scope>
    <source>
        <strain evidence="3 5">BIOML-A382</strain>
        <strain evidence="4">BIOML-A386</strain>
    </source>
</reference>
<evidence type="ECO:0000259" key="2">
    <source>
        <dbReference type="Pfam" id="PF01757"/>
    </source>
</evidence>
<feature type="transmembrane region" description="Helical" evidence="1">
    <location>
        <begin position="180"/>
        <end position="203"/>
    </location>
</feature>
<evidence type="ECO:0000313" key="3">
    <source>
        <dbReference type="EMBL" id="MSI71770.1"/>
    </source>
</evidence>
<feature type="domain" description="Acyltransferase 3" evidence="2">
    <location>
        <begin position="3"/>
        <end position="305"/>
    </location>
</feature>
<keyword evidence="4" id="KW-0808">Transferase</keyword>
<feature type="transmembrane region" description="Helical" evidence="1">
    <location>
        <begin position="36"/>
        <end position="59"/>
    </location>
</feature>
<feature type="transmembrane region" description="Helical" evidence="1">
    <location>
        <begin position="210"/>
        <end position="227"/>
    </location>
</feature>
<feature type="transmembrane region" description="Helical" evidence="1">
    <location>
        <begin position="120"/>
        <end position="139"/>
    </location>
</feature>
<dbReference type="GO" id="GO:0016020">
    <property type="term" value="C:membrane"/>
    <property type="evidence" value="ECO:0007669"/>
    <property type="project" value="TreeGrafter"/>
</dbReference>
<dbReference type="EMBL" id="WKUA01000045">
    <property type="protein sequence ID" value="MSJ16119.1"/>
    <property type="molecule type" value="Genomic_DNA"/>
</dbReference>
<keyword evidence="1" id="KW-0472">Membrane</keyword>
<dbReference type="Pfam" id="PF01757">
    <property type="entry name" value="Acyl_transf_3"/>
    <property type="match status" value="1"/>
</dbReference>
<keyword evidence="1" id="KW-1133">Transmembrane helix</keyword>
<protein>
    <submittedName>
        <fullName evidence="4">Acyltransferase family protein</fullName>
    </submittedName>
</protein>
<proteinExistence type="predicted"/>
<dbReference type="Proteomes" id="UP000438958">
    <property type="component" value="Unassembled WGS sequence"/>
</dbReference>
<feature type="transmembrane region" description="Helical" evidence="1">
    <location>
        <begin position="71"/>
        <end position="89"/>
    </location>
</feature>
<name>A0A6C9JTM2_ECOLX</name>
<accession>A0A6C9JTM2</accession>
<evidence type="ECO:0000313" key="5">
    <source>
        <dbReference type="Proteomes" id="UP000438958"/>
    </source>
</evidence>
<comment type="caution">
    <text evidence="4">The sequence shown here is derived from an EMBL/GenBank/DDBJ whole genome shotgun (WGS) entry which is preliminary data.</text>
</comment>
<feature type="transmembrane region" description="Helical" evidence="1">
    <location>
        <begin position="151"/>
        <end position="168"/>
    </location>
</feature>
<evidence type="ECO:0000256" key="1">
    <source>
        <dbReference type="SAM" id="Phobius"/>
    </source>
</evidence>